<dbReference type="SUPFAM" id="SSF56300">
    <property type="entry name" value="Metallo-dependent phosphatases"/>
    <property type="match status" value="1"/>
</dbReference>
<keyword evidence="4" id="KW-1185">Reference proteome</keyword>
<dbReference type="InterPro" id="IPR029052">
    <property type="entry name" value="Metallo-depent_PP-like"/>
</dbReference>
<feature type="region of interest" description="Disordered" evidence="1">
    <location>
        <begin position="151"/>
        <end position="179"/>
    </location>
</feature>
<dbReference type="PANTHER" id="PTHR32440:SF11">
    <property type="entry name" value="METALLOPHOSPHOESTERASE DOMAIN-CONTAINING PROTEIN"/>
    <property type="match status" value="1"/>
</dbReference>
<accession>A0A6G1H484</accession>
<dbReference type="OrthoDB" id="783096at2759"/>
<sequence>MTRLPRANPREHSPHASDMDGTLKLSLFTDLHFGEDPFSFGPQQDINSLRLIRHVLSTESPDFVILNGDLITGENTYAANSSKYVDRIVAPLVEGGVKWGSTYGNHDSKVNLSREGMLGREMEYGGLSFTRRGPEGTDGVTNYMVPVYGPSSSSSSSSFVDTTATHLEEEKEEAEGEDEEKPIALLYFLDSRGGAAYNPPTPSTPDPEDNIPNWVSPRTASWLSSLAATNKRKWGIVPSLAFVHIPVYAFSEFQRQTLPLVRSDAKGNGNLKGKDTTKFPGLNDDIPLSPQGIGAVGDNTYAGQDIPFMNALLSIEGLHSVHSGHDHGDSWCGIWPDSVPQSPNNDAAATPKKGLGEGFAGNGRPFLCFGKHSGFGGYGNWNRGVRQLLLKFPLDFDKTNATTGFEVESWVRMQWGDDHPQIVTRVGLNATYGIDEYPREDGGYRP</sequence>
<dbReference type="CDD" id="cd07383">
    <property type="entry name" value="MPP_Dcr2"/>
    <property type="match status" value="1"/>
</dbReference>
<dbReference type="GO" id="GO:0005737">
    <property type="term" value="C:cytoplasm"/>
    <property type="evidence" value="ECO:0007669"/>
    <property type="project" value="TreeGrafter"/>
</dbReference>
<evidence type="ECO:0000313" key="3">
    <source>
        <dbReference type="EMBL" id="KAF1987830.1"/>
    </source>
</evidence>
<proteinExistence type="predicted"/>
<feature type="domain" description="Calcineurin-like phosphoesterase" evidence="2">
    <location>
        <begin position="27"/>
        <end position="120"/>
    </location>
</feature>
<dbReference type="Pfam" id="PF00149">
    <property type="entry name" value="Metallophos"/>
    <property type="match status" value="1"/>
</dbReference>
<dbReference type="GO" id="GO:0016788">
    <property type="term" value="F:hydrolase activity, acting on ester bonds"/>
    <property type="evidence" value="ECO:0007669"/>
    <property type="project" value="TreeGrafter"/>
</dbReference>
<evidence type="ECO:0000259" key="2">
    <source>
        <dbReference type="Pfam" id="PF00149"/>
    </source>
</evidence>
<protein>
    <submittedName>
        <fullName evidence="3">Metallo-dependent phosphatase</fullName>
    </submittedName>
</protein>
<dbReference type="Proteomes" id="UP000800041">
    <property type="component" value="Unassembled WGS sequence"/>
</dbReference>
<dbReference type="AlphaFoldDB" id="A0A6G1H484"/>
<feature type="compositionally biased region" description="Acidic residues" evidence="1">
    <location>
        <begin position="170"/>
        <end position="179"/>
    </location>
</feature>
<dbReference type="EMBL" id="ML977151">
    <property type="protein sequence ID" value="KAF1987830.1"/>
    <property type="molecule type" value="Genomic_DNA"/>
</dbReference>
<dbReference type="Gene3D" id="3.60.21.10">
    <property type="match status" value="1"/>
</dbReference>
<reference evidence="3" key="1">
    <citation type="journal article" date="2020" name="Stud. Mycol.">
        <title>101 Dothideomycetes genomes: a test case for predicting lifestyles and emergence of pathogens.</title>
        <authorList>
            <person name="Haridas S."/>
            <person name="Albert R."/>
            <person name="Binder M."/>
            <person name="Bloem J."/>
            <person name="Labutti K."/>
            <person name="Salamov A."/>
            <person name="Andreopoulos B."/>
            <person name="Baker S."/>
            <person name="Barry K."/>
            <person name="Bills G."/>
            <person name="Bluhm B."/>
            <person name="Cannon C."/>
            <person name="Castanera R."/>
            <person name="Culley D."/>
            <person name="Daum C."/>
            <person name="Ezra D."/>
            <person name="Gonzalez J."/>
            <person name="Henrissat B."/>
            <person name="Kuo A."/>
            <person name="Liang C."/>
            <person name="Lipzen A."/>
            <person name="Lutzoni F."/>
            <person name="Magnuson J."/>
            <person name="Mondo S."/>
            <person name="Nolan M."/>
            <person name="Ohm R."/>
            <person name="Pangilinan J."/>
            <person name="Park H.-J."/>
            <person name="Ramirez L."/>
            <person name="Alfaro M."/>
            <person name="Sun H."/>
            <person name="Tritt A."/>
            <person name="Yoshinaga Y."/>
            <person name="Zwiers L.-H."/>
            <person name="Turgeon B."/>
            <person name="Goodwin S."/>
            <person name="Spatafora J."/>
            <person name="Crous P."/>
            <person name="Grigoriev I."/>
        </authorList>
    </citation>
    <scope>NUCLEOTIDE SEQUENCE</scope>
    <source>
        <strain evidence="3">CBS 113979</strain>
    </source>
</reference>
<evidence type="ECO:0000256" key="1">
    <source>
        <dbReference type="SAM" id="MobiDB-lite"/>
    </source>
</evidence>
<gene>
    <name evidence="3" type="ORF">K402DRAFT_412045</name>
</gene>
<evidence type="ECO:0000313" key="4">
    <source>
        <dbReference type="Proteomes" id="UP000800041"/>
    </source>
</evidence>
<name>A0A6G1H484_9PEZI</name>
<dbReference type="InterPro" id="IPR004843">
    <property type="entry name" value="Calcineurin-like_PHP"/>
</dbReference>
<organism evidence="3 4">
    <name type="scientific">Aulographum hederae CBS 113979</name>
    <dbReference type="NCBI Taxonomy" id="1176131"/>
    <lineage>
        <taxon>Eukaryota</taxon>
        <taxon>Fungi</taxon>
        <taxon>Dikarya</taxon>
        <taxon>Ascomycota</taxon>
        <taxon>Pezizomycotina</taxon>
        <taxon>Dothideomycetes</taxon>
        <taxon>Pleosporomycetidae</taxon>
        <taxon>Aulographales</taxon>
        <taxon>Aulographaceae</taxon>
    </lineage>
</organism>
<dbReference type="PANTHER" id="PTHR32440">
    <property type="entry name" value="PHOSPHATASE DCR2-RELATED-RELATED"/>
    <property type="match status" value="1"/>
</dbReference>